<evidence type="ECO:0000256" key="3">
    <source>
        <dbReference type="ARBA" id="ARBA00022801"/>
    </source>
</evidence>
<dbReference type="EMBL" id="FOLH01000002">
    <property type="protein sequence ID" value="SFC05506.1"/>
    <property type="molecule type" value="Genomic_DNA"/>
</dbReference>
<feature type="binding site" evidence="4">
    <location>
        <position position="206"/>
    </location>
    <ligand>
        <name>a divalent metal cation</name>
        <dbReference type="ChEBI" id="CHEBI:60240"/>
        <label>1</label>
    </ligand>
</feature>
<dbReference type="GO" id="GO:0016788">
    <property type="term" value="F:hydrolase activity, acting on ester bonds"/>
    <property type="evidence" value="ECO:0007669"/>
    <property type="project" value="InterPro"/>
</dbReference>
<feature type="binding site" evidence="4">
    <location>
        <position position="156"/>
    </location>
    <ligand>
        <name>a divalent metal cation</name>
        <dbReference type="ChEBI" id="CHEBI:60240"/>
        <label>2</label>
    </ligand>
</feature>
<keyword evidence="2 4" id="KW-0479">Metal-binding</keyword>
<dbReference type="Gene3D" id="3.20.20.140">
    <property type="entry name" value="Metal-dependent hydrolases"/>
    <property type="match status" value="1"/>
</dbReference>
<dbReference type="InterPro" id="IPR001130">
    <property type="entry name" value="TatD-like"/>
</dbReference>
<dbReference type="InterPro" id="IPR018228">
    <property type="entry name" value="DNase_TatD-rel_CS"/>
</dbReference>
<evidence type="ECO:0000313" key="5">
    <source>
        <dbReference type="EMBL" id="SFC05506.1"/>
    </source>
</evidence>
<proteinExistence type="inferred from homology"/>
<accession>A0A1I1G2F3</accession>
<dbReference type="InterPro" id="IPR032466">
    <property type="entry name" value="Metal_Hydrolase"/>
</dbReference>
<dbReference type="CDD" id="cd01310">
    <property type="entry name" value="TatD_DNAse"/>
    <property type="match status" value="1"/>
</dbReference>
<dbReference type="RefSeq" id="WP_091961007.1">
    <property type="nucleotide sequence ID" value="NZ_FOLH01000002.1"/>
</dbReference>
<dbReference type="STRING" id="1122252.SAMN05660443_1347"/>
<dbReference type="GO" id="GO:0046872">
    <property type="term" value="F:metal ion binding"/>
    <property type="evidence" value="ECO:0007669"/>
    <property type="project" value="UniProtKB-KW"/>
</dbReference>
<evidence type="ECO:0000256" key="2">
    <source>
        <dbReference type="ARBA" id="ARBA00022723"/>
    </source>
</evidence>
<dbReference type="PROSITE" id="PS01090">
    <property type="entry name" value="TATD_2"/>
    <property type="match status" value="1"/>
</dbReference>
<evidence type="ECO:0000256" key="4">
    <source>
        <dbReference type="PIRSR" id="PIRSR005902-1"/>
    </source>
</evidence>
<feature type="binding site" evidence="4">
    <location>
        <position position="9"/>
    </location>
    <ligand>
        <name>a divalent metal cation</name>
        <dbReference type="ChEBI" id="CHEBI:60240"/>
        <label>1</label>
    </ligand>
</feature>
<dbReference type="GO" id="GO:0004536">
    <property type="term" value="F:DNA nuclease activity"/>
    <property type="evidence" value="ECO:0007669"/>
    <property type="project" value="InterPro"/>
</dbReference>
<keyword evidence="6" id="KW-1185">Reference proteome</keyword>
<evidence type="ECO:0000256" key="1">
    <source>
        <dbReference type="ARBA" id="ARBA00009275"/>
    </source>
</evidence>
<dbReference type="PIRSF" id="PIRSF005902">
    <property type="entry name" value="DNase_TatD"/>
    <property type="match status" value="1"/>
</dbReference>
<protein>
    <submittedName>
        <fullName evidence="5">TatD DNase family protein</fullName>
    </submittedName>
</protein>
<dbReference type="NCBIfam" id="TIGR00010">
    <property type="entry name" value="YchF/TatD family DNA exonuclease"/>
    <property type="match status" value="1"/>
</dbReference>
<dbReference type="SUPFAM" id="SSF51556">
    <property type="entry name" value="Metallo-dependent hydrolases"/>
    <property type="match status" value="1"/>
</dbReference>
<dbReference type="FunFam" id="3.20.20.140:FF:000005">
    <property type="entry name" value="TatD family hydrolase"/>
    <property type="match status" value="1"/>
</dbReference>
<dbReference type="PANTHER" id="PTHR46124">
    <property type="entry name" value="D-AMINOACYL-TRNA DEACYLASE"/>
    <property type="match status" value="1"/>
</dbReference>
<reference evidence="5 6" key="1">
    <citation type="submission" date="2016-10" db="EMBL/GenBank/DDBJ databases">
        <authorList>
            <person name="de Groot N.N."/>
        </authorList>
    </citation>
    <scope>NUCLEOTIDE SEQUENCE [LARGE SCALE GENOMIC DNA]</scope>
    <source>
        <strain evidence="5 6">DSM 18438</strain>
    </source>
</reference>
<dbReference type="OrthoDB" id="9810005at2"/>
<name>A0A1I1G2F3_9GAMM</name>
<dbReference type="InterPro" id="IPR015991">
    <property type="entry name" value="TatD/YcfH-like"/>
</dbReference>
<organism evidence="5 6">
    <name type="scientific">Marinospirillum celere</name>
    <dbReference type="NCBI Taxonomy" id="1122252"/>
    <lineage>
        <taxon>Bacteria</taxon>
        <taxon>Pseudomonadati</taxon>
        <taxon>Pseudomonadota</taxon>
        <taxon>Gammaproteobacteria</taxon>
        <taxon>Oceanospirillales</taxon>
        <taxon>Oceanospirillaceae</taxon>
        <taxon>Marinospirillum</taxon>
    </lineage>
</organism>
<comment type="similarity">
    <text evidence="1">Belongs to the metallo-dependent hydrolases superfamily. TatD-type hydrolase family.</text>
</comment>
<evidence type="ECO:0000313" key="6">
    <source>
        <dbReference type="Proteomes" id="UP000199058"/>
    </source>
</evidence>
<dbReference type="AlphaFoldDB" id="A0A1I1G2F3"/>
<feature type="binding site" evidence="4">
    <location>
        <position position="132"/>
    </location>
    <ligand>
        <name>a divalent metal cation</name>
        <dbReference type="ChEBI" id="CHEBI:60240"/>
        <label>2</label>
    </ligand>
</feature>
<dbReference type="PANTHER" id="PTHR46124:SF3">
    <property type="entry name" value="HYDROLASE"/>
    <property type="match status" value="1"/>
</dbReference>
<feature type="binding site" evidence="4">
    <location>
        <position position="7"/>
    </location>
    <ligand>
        <name>a divalent metal cation</name>
        <dbReference type="ChEBI" id="CHEBI:60240"/>
        <label>1</label>
    </ligand>
</feature>
<dbReference type="Proteomes" id="UP000199058">
    <property type="component" value="Unassembled WGS sequence"/>
</dbReference>
<feature type="binding site" evidence="4">
    <location>
        <position position="94"/>
    </location>
    <ligand>
        <name>a divalent metal cation</name>
        <dbReference type="ChEBI" id="CHEBI:60240"/>
        <label>1</label>
    </ligand>
</feature>
<keyword evidence="3" id="KW-0378">Hydrolase</keyword>
<gene>
    <name evidence="5" type="ORF">SAMN05660443_1347</name>
</gene>
<dbReference type="GO" id="GO:0005829">
    <property type="term" value="C:cytosol"/>
    <property type="evidence" value="ECO:0007669"/>
    <property type="project" value="TreeGrafter"/>
</dbReference>
<sequence length="263" mass="30021">MFLTDAHCHLDFPDFDKDREAMLERARQAGVKRFLLPGTTAATWQRTLKLAASHPDIYPCLGLHPYFIDEHCEAHLQQLEQLLQEHPQVVAVGEIGIDLWADPSPQEQERQWFFFDAQLQLAKKYQLPVVLHIRKAMDKMTQRLRQVALPRGGLAHAFSGSQQQAEKLVELGFKLGLGGALTYPRAQKLRRVAANLPISSFVLETDSPDMPLKGYQGQRNEPARIPEVLQVLAKIRQEEEEYLVEQLEKNLQSLFAIHQQVSD</sequence>
<dbReference type="Pfam" id="PF01026">
    <property type="entry name" value="TatD_DNase"/>
    <property type="match status" value="1"/>
</dbReference>